<dbReference type="Proteomes" id="UP001178507">
    <property type="component" value="Unassembled WGS sequence"/>
</dbReference>
<feature type="region of interest" description="Disordered" evidence="1">
    <location>
        <begin position="1"/>
        <end position="30"/>
    </location>
</feature>
<dbReference type="EMBL" id="CAUJNA010000800">
    <property type="protein sequence ID" value="CAJ1381320.1"/>
    <property type="molecule type" value="Genomic_DNA"/>
</dbReference>
<reference evidence="2" key="1">
    <citation type="submission" date="2023-08" db="EMBL/GenBank/DDBJ databases">
        <authorList>
            <person name="Chen Y."/>
            <person name="Shah S."/>
            <person name="Dougan E. K."/>
            <person name="Thang M."/>
            <person name="Chan C."/>
        </authorList>
    </citation>
    <scope>NUCLEOTIDE SEQUENCE</scope>
</reference>
<comment type="caution">
    <text evidence="2">The sequence shown here is derived from an EMBL/GenBank/DDBJ whole genome shotgun (WGS) entry which is preliminary data.</text>
</comment>
<evidence type="ECO:0000256" key="1">
    <source>
        <dbReference type="SAM" id="MobiDB-lite"/>
    </source>
</evidence>
<feature type="non-terminal residue" evidence="2">
    <location>
        <position position="1"/>
    </location>
</feature>
<evidence type="ECO:0000313" key="2">
    <source>
        <dbReference type="EMBL" id="CAJ1381320.1"/>
    </source>
</evidence>
<protein>
    <submittedName>
        <fullName evidence="2">Uncharacterized protein</fullName>
    </submittedName>
</protein>
<keyword evidence="3" id="KW-1185">Reference proteome</keyword>
<gene>
    <name evidence="2" type="ORF">EVOR1521_LOCUS9038</name>
</gene>
<evidence type="ECO:0000313" key="3">
    <source>
        <dbReference type="Proteomes" id="UP001178507"/>
    </source>
</evidence>
<accession>A0AA36I5G3</accession>
<sequence length="61" mass="6531">ASRPSFHSMDAPAAFGRGVPQGPPIKATHSGHVLRLSSALKCIEADHAGFQHEVMVRRAEL</sequence>
<organism evidence="2 3">
    <name type="scientific">Effrenium voratum</name>
    <dbReference type="NCBI Taxonomy" id="2562239"/>
    <lineage>
        <taxon>Eukaryota</taxon>
        <taxon>Sar</taxon>
        <taxon>Alveolata</taxon>
        <taxon>Dinophyceae</taxon>
        <taxon>Suessiales</taxon>
        <taxon>Symbiodiniaceae</taxon>
        <taxon>Effrenium</taxon>
    </lineage>
</organism>
<proteinExistence type="predicted"/>
<name>A0AA36I5G3_9DINO</name>
<dbReference type="AlphaFoldDB" id="A0AA36I5G3"/>